<organism evidence="3 4">
    <name type="scientific">Salinimicrobium sediminis</name>
    <dbReference type="NCBI Taxonomy" id="1343891"/>
    <lineage>
        <taxon>Bacteria</taxon>
        <taxon>Pseudomonadati</taxon>
        <taxon>Bacteroidota</taxon>
        <taxon>Flavobacteriia</taxon>
        <taxon>Flavobacteriales</taxon>
        <taxon>Flavobacteriaceae</taxon>
        <taxon>Salinimicrobium</taxon>
    </lineage>
</organism>
<evidence type="ECO:0000313" key="4">
    <source>
        <dbReference type="Proteomes" id="UP000219193"/>
    </source>
</evidence>
<evidence type="ECO:0000313" key="3">
    <source>
        <dbReference type="EMBL" id="SOC79134.1"/>
    </source>
</evidence>
<evidence type="ECO:0000256" key="1">
    <source>
        <dbReference type="SAM" id="SignalP"/>
    </source>
</evidence>
<keyword evidence="1" id="KW-0732">Signal</keyword>
<keyword evidence="4" id="KW-1185">Reference proteome</keyword>
<dbReference type="AlphaFoldDB" id="A0A285X309"/>
<keyword evidence="3" id="KW-0346">Stress response</keyword>
<dbReference type="Proteomes" id="UP000219193">
    <property type="component" value="Unassembled WGS sequence"/>
</dbReference>
<dbReference type="InterPro" id="IPR038670">
    <property type="entry name" value="HslJ-like_sf"/>
</dbReference>
<dbReference type="OrthoDB" id="1432946at2"/>
<dbReference type="PANTHER" id="PTHR35535:SF1">
    <property type="entry name" value="HEAT SHOCK PROTEIN HSLJ"/>
    <property type="match status" value="1"/>
</dbReference>
<proteinExistence type="predicted"/>
<dbReference type="InterPro" id="IPR053147">
    <property type="entry name" value="Hsp_HslJ-like"/>
</dbReference>
<feature type="chain" id="PRO_5013012956" evidence="1">
    <location>
        <begin position="23"/>
        <end position="134"/>
    </location>
</feature>
<dbReference type="RefSeq" id="WP_097054897.1">
    <property type="nucleotide sequence ID" value="NZ_OCMF01000001.1"/>
</dbReference>
<protein>
    <submittedName>
        <fullName evidence="3">Heat shock protein HslJ</fullName>
    </submittedName>
</protein>
<dbReference type="PANTHER" id="PTHR35535">
    <property type="entry name" value="HEAT SHOCK PROTEIN HSLJ"/>
    <property type="match status" value="1"/>
</dbReference>
<feature type="domain" description="DUF306" evidence="2">
    <location>
        <begin position="28"/>
        <end position="128"/>
    </location>
</feature>
<accession>A0A285X309</accession>
<name>A0A285X309_9FLAO</name>
<reference evidence="4" key="1">
    <citation type="submission" date="2017-09" db="EMBL/GenBank/DDBJ databases">
        <authorList>
            <person name="Varghese N."/>
            <person name="Submissions S."/>
        </authorList>
    </citation>
    <scope>NUCLEOTIDE SEQUENCE [LARGE SCALE GENOMIC DNA]</scope>
    <source>
        <strain evidence="4">CGMCC 1.12641</strain>
    </source>
</reference>
<dbReference type="PROSITE" id="PS51257">
    <property type="entry name" value="PROKAR_LIPOPROTEIN"/>
    <property type="match status" value="1"/>
</dbReference>
<feature type="signal peptide" evidence="1">
    <location>
        <begin position="1"/>
        <end position="22"/>
    </location>
</feature>
<sequence length="134" mass="14896">MRSLLMVIAVCFLISCANTVDAYSYDPLQGEYKIIGLLGKRITGNEMIFNFDPVGNRVSGITGCNNFSANYHQEGLQLDFSVPMNTRKYCEGKMEAEKQILSSLENASRVQYNGSEVLILADGEEPLITLTKMK</sequence>
<dbReference type="InterPro" id="IPR005184">
    <property type="entry name" value="DUF306_Meta_HslJ"/>
</dbReference>
<gene>
    <name evidence="3" type="ORF">SAMN06296241_0654</name>
</gene>
<evidence type="ECO:0000259" key="2">
    <source>
        <dbReference type="Pfam" id="PF03724"/>
    </source>
</evidence>
<dbReference type="Gene3D" id="2.40.128.270">
    <property type="match status" value="1"/>
</dbReference>
<dbReference type="EMBL" id="OCMF01000001">
    <property type="protein sequence ID" value="SOC79134.1"/>
    <property type="molecule type" value="Genomic_DNA"/>
</dbReference>
<dbReference type="Pfam" id="PF03724">
    <property type="entry name" value="META"/>
    <property type="match status" value="1"/>
</dbReference>